<dbReference type="CDD" id="cd05471">
    <property type="entry name" value="pepsin_like"/>
    <property type="match status" value="1"/>
</dbReference>
<dbReference type="GO" id="GO:0006508">
    <property type="term" value="P:proteolysis"/>
    <property type="evidence" value="ECO:0007669"/>
    <property type="project" value="UniProtKB-KW"/>
</dbReference>
<dbReference type="OrthoDB" id="15189at2759"/>
<accession>A0A9P7B8V2</accession>
<evidence type="ECO:0000256" key="6">
    <source>
        <dbReference type="SAM" id="MobiDB-lite"/>
    </source>
</evidence>
<feature type="active site" evidence="3">
    <location>
        <position position="227"/>
    </location>
</feature>
<keyword evidence="10" id="KW-1185">Reference proteome</keyword>
<feature type="signal peptide" evidence="7">
    <location>
        <begin position="1"/>
        <end position="20"/>
    </location>
</feature>
<evidence type="ECO:0000256" key="1">
    <source>
        <dbReference type="ARBA" id="ARBA00007447"/>
    </source>
</evidence>
<feature type="disulfide bond" evidence="4">
    <location>
        <begin position="444"/>
        <end position="481"/>
    </location>
</feature>
<dbReference type="InterPro" id="IPR034164">
    <property type="entry name" value="Pepsin-like_dom"/>
</dbReference>
<evidence type="ECO:0000313" key="9">
    <source>
        <dbReference type="EMBL" id="KAG0665180.1"/>
    </source>
</evidence>
<keyword evidence="9" id="KW-0472">Membrane</keyword>
<dbReference type="EMBL" id="PUHQ01000010">
    <property type="protein sequence ID" value="KAG0665180.1"/>
    <property type="molecule type" value="Genomic_DNA"/>
</dbReference>
<dbReference type="PRINTS" id="PR00792">
    <property type="entry name" value="PEPSIN"/>
</dbReference>
<evidence type="ECO:0000256" key="2">
    <source>
        <dbReference type="ARBA" id="ARBA00022750"/>
    </source>
</evidence>
<dbReference type="InterPro" id="IPR021109">
    <property type="entry name" value="Peptidase_aspartic_dom_sf"/>
</dbReference>
<evidence type="ECO:0000313" key="10">
    <source>
        <dbReference type="Proteomes" id="UP000777482"/>
    </source>
</evidence>
<dbReference type="InterPro" id="IPR001969">
    <property type="entry name" value="Aspartic_peptidase_AS"/>
</dbReference>
<dbReference type="PANTHER" id="PTHR47966:SF51">
    <property type="entry name" value="BETA-SITE APP-CLEAVING ENZYME, ISOFORM A-RELATED"/>
    <property type="match status" value="1"/>
</dbReference>
<keyword evidence="2 5" id="KW-0064">Aspartyl protease</keyword>
<feature type="disulfide bond" evidence="4">
    <location>
        <begin position="240"/>
        <end position="245"/>
    </location>
</feature>
<evidence type="ECO:0000256" key="5">
    <source>
        <dbReference type="RuleBase" id="RU000454"/>
    </source>
</evidence>
<sequence>MRTADLLATVALMSMPSAFAAPMPRPKPEPIVVLPEDSPYRGTAIPLGRRAVASDLTKEDGTVDLNKAHLQLARARAKFTRGLANFRSNMGEAHFLSPEMVDPSLLPGSPSFPAEPSSSSSGAADTEVPVSAPAGKRRRDKIFGESGIRLHGVPPIVSTPPSSNESFANRRALKRRAVPNPKVIPNPKWTGSAKTGSVGLTNYGEGTIFYGSLKIGSSAQSFSVNIDTGSADLWLPSASCNSAACNAHTKYDPSRSTTSSLVSGKKLNIVYGDGSSTSGVVYTDTVTFGGLTATSQAVGVATSLSSDFQDDPYDGLVGMAYGSISTMGVTPLFQTLVSQGRVAKSQFSTYLASSGSELFLGGMNSAHFAAGSTHWYSVISQGYWTLAAKAAVNNKVVSSLGTFSALVDTGTSVIVAPTAAAKQFWAAVPNSATYGSGGYWTYPCASPPTISFSFGGAFAEQWAVSSSALNLGRVSSGSDRCVGAVVGADIGINAWILGDSFLQSVYTTFDFSTNQIGFSDLS</sequence>
<evidence type="ECO:0000256" key="7">
    <source>
        <dbReference type="SAM" id="SignalP"/>
    </source>
</evidence>
<dbReference type="PROSITE" id="PS00141">
    <property type="entry name" value="ASP_PROTEASE"/>
    <property type="match status" value="2"/>
</dbReference>
<feature type="domain" description="Peptidase A1" evidence="8">
    <location>
        <begin position="209"/>
        <end position="519"/>
    </location>
</feature>
<evidence type="ECO:0000256" key="4">
    <source>
        <dbReference type="PIRSR" id="PIRSR601461-2"/>
    </source>
</evidence>
<dbReference type="InterPro" id="IPR033121">
    <property type="entry name" value="PEPTIDASE_A1"/>
</dbReference>
<organism evidence="9 10">
    <name type="scientific">Rhodotorula mucilaginosa</name>
    <name type="common">Yeast</name>
    <name type="synonym">Rhodotorula rubra</name>
    <dbReference type="NCBI Taxonomy" id="5537"/>
    <lineage>
        <taxon>Eukaryota</taxon>
        <taxon>Fungi</taxon>
        <taxon>Dikarya</taxon>
        <taxon>Basidiomycota</taxon>
        <taxon>Pucciniomycotina</taxon>
        <taxon>Microbotryomycetes</taxon>
        <taxon>Sporidiobolales</taxon>
        <taxon>Sporidiobolaceae</taxon>
        <taxon>Rhodotorula</taxon>
    </lineage>
</organism>
<dbReference type="Proteomes" id="UP000777482">
    <property type="component" value="Unassembled WGS sequence"/>
</dbReference>
<feature type="active site" evidence="3">
    <location>
        <position position="408"/>
    </location>
</feature>
<gene>
    <name evidence="9" type="primary">PEP1_1</name>
    <name evidence="9" type="ORF">C6P46_000277</name>
</gene>
<dbReference type="Gene3D" id="2.40.70.10">
    <property type="entry name" value="Acid Proteases"/>
    <property type="match status" value="2"/>
</dbReference>
<comment type="similarity">
    <text evidence="1 5">Belongs to the peptidase A1 family.</text>
</comment>
<evidence type="ECO:0000259" key="8">
    <source>
        <dbReference type="PROSITE" id="PS51767"/>
    </source>
</evidence>
<dbReference type="GO" id="GO:0004190">
    <property type="term" value="F:aspartic-type endopeptidase activity"/>
    <property type="evidence" value="ECO:0007669"/>
    <property type="project" value="UniProtKB-KW"/>
</dbReference>
<protein>
    <submittedName>
        <fullName evidence="9">Type I transmembrane sorting receptor</fullName>
    </submittedName>
</protein>
<dbReference type="AlphaFoldDB" id="A0A9P7B8V2"/>
<keyword evidence="4" id="KW-1015">Disulfide bond</keyword>
<keyword evidence="9" id="KW-0675">Receptor</keyword>
<dbReference type="SUPFAM" id="SSF50630">
    <property type="entry name" value="Acid proteases"/>
    <property type="match status" value="1"/>
</dbReference>
<dbReference type="InterPro" id="IPR001461">
    <property type="entry name" value="Aspartic_peptidase_A1"/>
</dbReference>
<dbReference type="FunFam" id="2.40.70.10:FF:000008">
    <property type="entry name" value="Cathepsin D"/>
    <property type="match status" value="1"/>
</dbReference>
<feature type="region of interest" description="Disordered" evidence="6">
    <location>
        <begin position="106"/>
        <end position="139"/>
    </location>
</feature>
<evidence type="ECO:0000256" key="3">
    <source>
        <dbReference type="PIRSR" id="PIRSR601461-1"/>
    </source>
</evidence>
<dbReference type="PROSITE" id="PS51767">
    <property type="entry name" value="PEPTIDASE_A1"/>
    <property type="match status" value="1"/>
</dbReference>
<dbReference type="PANTHER" id="PTHR47966">
    <property type="entry name" value="BETA-SITE APP-CLEAVING ENZYME, ISOFORM A-RELATED"/>
    <property type="match status" value="1"/>
</dbReference>
<proteinExistence type="inferred from homology"/>
<keyword evidence="7" id="KW-0732">Signal</keyword>
<reference evidence="9 10" key="1">
    <citation type="submission" date="2020-11" db="EMBL/GenBank/DDBJ databases">
        <title>Kefir isolates.</title>
        <authorList>
            <person name="Marcisauskas S."/>
            <person name="Kim Y."/>
            <person name="Blasche S."/>
        </authorList>
    </citation>
    <scope>NUCLEOTIDE SEQUENCE [LARGE SCALE GENOMIC DNA]</scope>
    <source>
        <strain evidence="9 10">KR</strain>
    </source>
</reference>
<comment type="caution">
    <text evidence="9">The sequence shown here is derived from an EMBL/GenBank/DDBJ whole genome shotgun (WGS) entry which is preliminary data.</text>
</comment>
<keyword evidence="5" id="KW-0645">Protease</keyword>
<feature type="compositionally biased region" description="Low complexity" evidence="6">
    <location>
        <begin position="107"/>
        <end position="124"/>
    </location>
</feature>
<feature type="chain" id="PRO_5040120372" evidence="7">
    <location>
        <begin position="21"/>
        <end position="522"/>
    </location>
</feature>
<keyword evidence="5" id="KW-0378">Hydrolase</keyword>
<dbReference type="Pfam" id="PF00026">
    <property type="entry name" value="Asp"/>
    <property type="match status" value="1"/>
</dbReference>
<name>A0A9P7B8V2_RHOMI</name>
<keyword evidence="9" id="KW-0812">Transmembrane</keyword>